<proteinExistence type="predicted"/>
<accession>A0ABS6H843</accession>
<keyword evidence="3" id="KW-0255">Endonuclease</keyword>
<evidence type="ECO:0000259" key="2">
    <source>
        <dbReference type="Pfam" id="PF17728"/>
    </source>
</evidence>
<gene>
    <name evidence="3" type="ORF">JJQ90_14235</name>
</gene>
<dbReference type="GO" id="GO:0004519">
    <property type="term" value="F:endonuclease activity"/>
    <property type="evidence" value="ECO:0007669"/>
    <property type="project" value="UniProtKB-KW"/>
</dbReference>
<evidence type="ECO:0000259" key="1">
    <source>
        <dbReference type="Pfam" id="PF06616"/>
    </source>
</evidence>
<sequence length="364" mass="39458">MSLPPLIPWQEMRTRLLAIFPEGTPDRGYLIREMTARTVFTALYVGAVAGADRWIAPRHVVRMSDDQAARDDDTARGAYYVAMTAAKAPSPEGRWYAENTREPLRDEVIRQGLVRVNAMVERGGLATTSPLGRYALQADFAALFEPGLDAVRLAAAAAEWRRRNLSPAALARAALVRNSASTASDNITVQCPGGPSIILPPGPSPIITKAVVEVFAPAFLGNPRVAWISDSGNKMPFRDAPLARALGISLDAATMLPDVVLVDLDPPGRAGEVLLVFVEVVASDGPMTEQRQRALLDLIAASPRAYRPEDAAFVTAYRDRGADPARRGMPSLAWRSFAWFVSEPDKLLQLHDSGTARRKLAALL</sequence>
<protein>
    <submittedName>
        <fullName evidence="3">Restriction endonuclease</fullName>
    </submittedName>
</protein>
<keyword evidence="3" id="KW-0540">Nuclease</keyword>
<evidence type="ECO:0000313" key="3">
    <source>
        <dbReference type="EMBL" id="MBU8544876.1"/>
    </source>
</evidence>
<dbReference type="Pfam" id="PF06616">
    <property type="entry name" value="BsuBI_PstI_RE"/>
    <property type="match status" value="1"/>
</dbReference>
<dbReference type="Proteomes" id="UP000689967">
    <property type="component" value="Unassembled WGS sequence"/>
</dbReference>
<reference evidence="3 4" key="1">
    <citation type="submission" date="2021-01" db="EMBL/GenBank/DDBJ databases">
        <title>Roseomonas sp. nov, a bacterium isolated from an oil production mixture in Yumen Oilfield.</title>
        <authorList>
            <person name="Wu D."/>
        </authorList>
    </citation>
    <scope>NUCLEOTIDE SEQUENCE [LARGE SCALE GENOMIC DNA]</scope>
    <source>
        <strain evidence="3 4">ROY-5-3</strain>
    </source>
</reference>
<keyword evidence="4" id="KW-1185">Reference proteome</keyword>
<evidence type="ECO:0000313" key="4">
    <source>
        <dbReference type="Proteomes" id="UP000689967"/>
    </source>
</evidence>
<dbReference type="InterPro" id="IPR041454">
    <property type="entry name" value="BsuBI/PstI_N"/>
</dbReference>
<keyword evidence="3" id="KW-0378">Hydrolase</keyword>
<organism evidence="3 4">
    <name type="scientific">Falsiroseomonas oleicola</name>
    <dbReference type="NCBI Taxonomy" id="2801474"/>
    <lineage>
        <taxon>Bacteria</taxon>
        <taxon>Pseudomonadati</taxon>
        <taxon>Pseudomonadota</taxon>
        <taxon>Alphaproteobacteria</taxon>
        <taxon>Acetobacterales</taxon>
        <taxon>Roseomonadaceae</taxon>
        <taxon>Falsiroseomonas</taxon>
    </lineage>
</organism>
<feature type="domain" description="BsuBI/PstI restriction endonuclease" evidence="1">
    <location>
        <begin position="187"/>
        <end position="352"/>
    </location>
</feature>
<name>A0ABS6H843_9PROT</name>
<dbReference type="Pfam" id="PF17728">
    <property type="entry name" value="BsuBI_PstI_RE_N"/>
    <property type="match status" value="1"/>
</dbReference>
<dbReference type="InterPro" id="IPR009528">
    <property type="entry name" value="Restrct_endonuc_II_BsuBI_C"/>
</dbReference>
<feature type="domain" description="BsuBI/PstI restriction endonuclease HTH" evidence="2">
    <location>
        <begin position="10"/>
        <end position="173"/>
    </location>
</feature>
<dbReference type="RefSeq" id="WP_216876504.1">
    <property type="nucleotide sequence ID" value="NZ_JAERQM010000004.1"/>
</dbReference>
<comment type="caution">
    <text evidence="3">The sequence shown here is derived from an EMBL/GenBank/DDBJ whole genome shotgun (WGS) entry which is preliminary data.</text>
</comment>
<dbReference type="EMBL" id="JAERQM010000004">
    <property type="protein sequence ID" value="MBU8544876.1"/>
    <property type="molecule type" value="Genomic_DNA"/>
</dbReference>